<evidence type="ECO:0000313" key="2">
    <source>
        <dbReference type="EMBL" id="MCX2739611.1"/>
    </source>
</evidence>
<reference evidence="2 3" key="1">
    <citation type="submission" date="2022-11" db="EMBL/GenBank/DDBJ databases">
        <title>The characterization of three novel Bacteroidetes species and genomic analysis of their roles in tidal elemental geochemical cycles.</title>
        <authorList>
            <person name="Ma K.-J."/>
        </authorList>
    </citation>
    <scope>NUCLEOTIDE SEQUENCE [LARGE SCALE GENOMIC DNA]</scope>
    <source>
        <strain evidence="2 3">M82</strain>
    </source>
</reference>
<organism evidence="2 3">
    <name type="scientific">Pontibacter anaerobius</name>
    <dbReference type="NCBI Taxonomy" id="2993940"/>
    <lineage>
        <taxon>Bacteria</taxon>
        <taxon>Pseudomonadati</taxon>
        <taxon>Bacteroidota</taxon>
        <taxon>Cytophagia</taxon>
        <taxon>Cytophagales</taxon>
        <taxon>Hymenobacteraceae</taxon>
        <taxon>Pontibacter</taxon>
    </lineage>
</organism>
<feature type="chain" id="PRO_5047059882" description="Outer membrane lipoprotein-sorting protein" evidence="1">
    <location>
        <begin position="20"/>
        <end position="230"/>
    </location>
</feature>
<evidence type="ECO:0000256" key="1">
    <source>
        <dbReference type="SAM" id="SignalP"/>
    </source>
</evidence>
<dbReference type="RefSeq" id="WP_266051673.1">
    <property type="nucleotide sequence ID" value="NZ_JAPFQO010000003.1"/>
</dbReference>
<dbReference type="Proteomes" id="UP001207228">
    <property type="component" value="Unassembled WGS sequence"/>
</dbReference>
<keyword evidence="1" id="KW-0732">Signal</keyword>
<proteinExistence type="predicted"/>
<comment type="caution">
    <text evidence="2">The sequence shown here is derived from an EMBL/GenBank/DDBJ whole genome shotgun (WGS) entry which is preliminary data.</text>
</comment>
<sequence length="230" mass="25983">MKKHILLLLFLLCYTCAQSQSSDASTKGAAARARMLNAFGGEQLIREATHFSYTLTRSTPGGTSSSATYVLDLQNRFITTTTQTPAGTEMKSIDASGAWQSINGQRKPLPEQGQEVLLRTFFFNFIPMLQNKQLQFVYLRSDKYKTRWVDVVRVSDPHSKTLVLDLFIDQENGQVLTSSREDENGQYLYFADELEYEPVGGGYTFPLVFQIVKDGKVTSEGRFEEVWMGK</sequence>
<gene>
    <name evidence="2" type="ORF">OO017_06615</name>
</gene>
<keyword evidence="3" id="KW-1185">Reference proteome</keyword>
<evidence type="ECO:0008006" key="4">
    <source>
        <dbReference type="Google" id="ProtNLM"/>
    </source>
</evidence>
<name>A0ABT3RDV9_9BACT</name>
<dbReference type="EMBL" id="JAPFQO010000003">
    <property type="protein sequence ID" value="MCX2739611.1"/>
    <property type="molecule type" value="Genomic_DNA"/>
</dbReference>
<accession>A0ABT3RDV9</accession>
<feature type="signal peptide" evidence="1">
    <location>
        <begin position="1"/>
        <end position="19"/>
    </location>
</feature>
<evidence type="ECO:0000313" key="3">
    <source>
        <dbReference type="Proteomes" id="UP001207228"/>
    </source>
</evidence>
<protein>
    <recommendedName>
        <fullName evidence="4">Outer membrane lipoprotein-sorting protein</fullName>
    </recommendedName>
</protein>